<gene>
    <name evidence="1" type="ORF">GC722_00385</name>
</gene>
<proteinExistence type="predicted"/>
<evidence type="ECO:0000313" key="1">
    <source>
        <dbReference type="EMBL" id="MVA74499.1"/>
    </source>
</evidence>
<comment type="caution">
    <text evidence="1">The sequence shown here is derived from an EMBL/GenBank/DDBJ whole genome shotgun (WGS) entry which is preliminary data.</text>
</comment>
<protein>
    <submittedName>
        <fullName evidence="1">Uncharacterized protein</fullName>
    </submittedName>
</protein>
<reference evidence="1 2" key="1">
    <citation type="submission" date="2019-12" db="EMBL/GenBank/DDBJ databases">
        <title>Auraticoccus cholistani sp. nov., an actinomycete isolated from soil of Cholistan desert.</title>
        <authorList>
            <person name="Cheema M.T."/>
        </authorList>
    </citation>
    <scope>NUCLEOTIDE SEQUENCE [LARGE SCALE GENOMIC DNA]</scope>
    <source>
        <strain evidence="1 2">F435</strain>
    </source>
</reference>
<dbReference type="AlphaFoldDB" id="A0A6A9UZV5"/>
<name>A0A6A9UZV5_9ACTN</name>
<evidence type="ECO:0000313" key="2">
    <source>
        <dbReference type="Proteomes" id="UP000435304"/>
    </source>
</evidence>
<dbReference type="Proteomes" id="UP000435304">
    <property type="component" value="Unassembled WGS sequence"/>
</dbReference>
<keyword evidence="2" id="KW-1185">Reference proteome</keyword>
<dbReference type="EMBL" id="WPCU01000001">
    <property type="protein sequence ID" value="MVA74499.1"/>
    <property type="molecule type" value="Genomic_DNA"/>
</dbReference>
<sequence length="88" mass="9339">MMTGVTVSLTADEALVLLDWLATENEIEKVAVEPSVRQTLWSLEAVLESVVGAVVAGDYAQQVAQARARLTAAALPDSDDPSVQEVLD</sequence>
<organism evidence="1 2">
    <name type="scientific">Auraticoccus cholistanensis</name>
    <dbReference type="NCBI Taxonomy" id="2656650"/>
    <lineage>
        <taxon>Bacteria</taxon>
        <taxon>Bacillati</taxon>
        <taxon>Actinomycetota</taxon>
        <taxon>Actinomycetes</taxon>
        <taxon>Propionibacteriales</taxon>
        <taxon>Propionibacteriaceae</taxon>
        <taxon>Auraticoccus</taxon>
    </lineage>
</organism>
<dbReference type="RefSeq" id="WP_156606977.1">
    <property type="nucleotide sequence ID" value="NZ_WPCU01000001.1"/>
</dbReference>
<accession>A0A6A9UZV5</accession>